<reference evidence="2 3" key="1">
    <citation type="submission" date="2023-04" db="EMBL/GenBank/DDBJ databases">
        <title>Luteimonas sp. M1R5S18.</title>
        <authorList>
            <person name="Sun J.-Q."/>
        </authorList>
    </citation>
    <scope>NUCLEOTIDE SEQUENCE [LARGE SCALE GENOMIC DNA]</scope>
    <source>
        <strain evidence="2 3">M1R5S18</strain>
    </source>
</reference>
<proteinExistence type="predicted"/>
<feature type="transmembrane region" description="Helical" evidence="1">
    <location>
        <begin position="6"/>
        <end position="26"/>
    </location>
</feature>
<accession>A0ABT6JG55</accession>
<keyword evidence="1" id="KW-1133">Transmembrane helix</keyword>
<gene>
    <name evidence="2" type="ORF">QFW80_00580</name>
</gene>
<organism evidence="2 3">
    <name type="scientific">Luteimonas rhizosphaericola</name>
    <dbReference type="NCBI Taxonomy" id="3042024"/>
    <lineage>
        <taxon>Bacteria</taxon>
        <taxon>Pseudomonadati</taxon>
        <taxon>Pseudomonadota</taxon>
        <taxon>Gammaproteobacteria</taxon>
        <taxon>Lysobacterales</taxon>
        <taxon>Lysobacteraceae</taxon>
        <taxon>Luteimonas</taxon>
    </lineage>
</organism>
<feature type="transmembrane region" description="Helical" evidence="1">
    <location>
        <begin position="84"/>
        <end position="107"/>
    </location>
</feature>
<keyword evidence="1" id="KW-0472">Membrane</keyword>
<dbReference type="Proteomes" id="UP001156831">
    <property type="component" value="Unassembled WGS sequence"/>
</dbReference>
<evidence type="ECO:0000313" key="3">
    <source>
        <dbReference type="Proteomes" id="UP001156831"/>
    </source>
</evidence>
<name>A0ABT6JG55_9GAMM</name>
<keyword evidence="1" id="KW-0812">Transmembrane</keyword>
<dbReference type="EMBL" id="JARXRN010000010">
    <property type="protein sequence ID" value="MDH5829021.1"/>
    <property type="molecule type" value="Genomic_DNA"/>
</dbReference>
<evidence type="ECO:0000256" key="1">
    <source>
        <dbReference type="SAM" id="Phobius"/>
    </source>
</evidence>
<sequence>MKEIIASALPYLVFLAIAMAVLAYFVSERFFDALCKTTPEMADAFKRKHLLVSYGPIVPAKFRYINSRQFNSLADPEMRRKGRLAFAALVAYAATFLALLLALLAWAS</sequence>
<comment type="caution">
    <text evidence="2">The sequence shown here is derived from an EMBL/GenBank/DDBJ whole genome shotgun (WGS) entry which is preliminary data.</text>
</comment>
<protein>
    <submittedName>
        <fullName evidence="2">Uncharacterized protein</fullName>
    </submittedName>
</protein>
<keyword evidence="3" id="KW-1185">Reference proteome</keyword>
<evidence type="ECO:0000313" key="2">
    <source>
        <dbReference type="EMBL" id="MDH5829021.1"/>
    </source>
</evidence>
<dbReference type="RefSeq" id="WP_280598959.1">
    <property type="nucleotide sequence ID" value="NZ_JARXRN010000010.1"/>
</dbReference>